<gene>
    <name evidence="1" type="ORF">IAB07_01995</name>
</gene>
<dbReference type="CDD" id="cd06561">
    <property type="entry name" value="AlkD_like"/>
    <property type="match status" value="1"/>
</dbReference>
<reference evidence="1" key="2">
    <citation type="journal article" date="2021" name="PeerJ">
        <title>Extensive microbial diversity within the chicken gut microbiome revealed by metagenomics and culture.</title>
        <authorList>
            <person name="Gilroy R."/>
            <person name="Ravi A."/>
            <person name="Getino M."/>
            <person name="Pursley I."/>
            <person name="Horton D.L."/>
            <person name="Alikhan N.F."/>
            <person name="Baker D."/>
            <person name="Gharbi K."/>
            <person name="Hall N."/>
            <person name="Watson M."/>
            <person name="Adriaenssens E.M."/>
            <person name="Foster-Nyarko E."/>
            <person name="Jarju S."/>
            <person name="Secka A."/>
            <person name="Antonio M."/>
            <person name="Oren A."/>
            <person name="Chaudhuri R.R."/>
            <person name="La Ragione R."/>
            <person name="Hildebrand F."/>
            <person name="Pallen M.J."/>
        </authorList>
    </citation>
    <scope>NUCLEOTIDE SEQUENCE</scope>
    <source>
        <strain evidence="1">9366</strain>
    </source>
</reference>
<dbReference type="InterPro" id="IPR016024">
    <property type="entry name" value="ARM-type_fold"/>
</dbReference>
<comment type="caution">
    <text evidence="1">The sequence shown here is derived from an EMBL/GenBank/DDBJ whole genome shotgun (WGS) entry which is preliminary data.</text>
</comment>
<dbReference type="PANTHER" id="PTHR34070:SF1">
    <property type="entry name" value="DNA ALKYLATION REPAIR PROTEIN"/>
    <property type="match status" value="1"/>
</dbReference>
<dbReference type="Proteomes" id="UP000824145">
    <property type="component" value="Unassembled WGS sequence"/>
</dbReference>
<dbReference type="EMBL" id="DVNJ01000008">
    <property type="protein sequence ID" value="HIU62527.1"/>
    <property type="molecule type" value="Genomic_DNA"/>
</dbReference>
<evidence type="ECO:0000313" key="2">
    <source>
        <dbReference type="Proteomes" id="UP000824145"/>
    </source>
</evidence>
<reference evidence="1" key="1">
    <citation type="submission" date="2020-10" db="EMBL/GenBank/DDBJ databases">
        <authorList>
            <person name="Gilroy R."/>
        </authorList>
    </citation>
    <scope>NUCLEOTIDE SEQUENCE</scope>
    <source>
        <strain evidence="1">9366</strain>
    </source>
</reference>
<dbReference type="AlphaFoldDB" id="A0A9D1SK27"/>
<evidence type="ECO:0000313" key="1">
    <source>
        <dbReference type="EMBL" id="HIU62527.1"/>
    </source>
</evidence>
<organism evidence="1 2">
    <name type="scientific">Candidatus Caccalectryoclostridium excrementigallinarum</name>
    <dbReference type="NCBI Taxonomy" id="2840710"/>
    <lineage>
        <taxon>Bacteria</taxon>
        <taxon>Bacillati</taxon>
        <taxon>Bacillota</taxon>
        <taxon>Clostridia</taxon>
        <taxon>Christensenellales</taxon>
        <taxon>Christensenellaceae</taxon>
        <taxon>Christensenellaceae incertae sedis</taxon>
        <taxon>Candidatus Caccalectryoclostridium</taxon>
    </lineage>
</organism>
<dbReference type="InterPro" id="IPR014825">
    <property type="entry name" value="DNA_alkylation"/>
</dbReference>
<dbReference type="SUPFAM" id="SSF48371">
    <property type="entry name" value="ARM repeat"/>
    <property type="match status" value="1"/>
</dbReference>
<sequence>MIFKDKEQVEEKLFSLADESYKRFDSRLTNTQYPIIGVRKPALIAIARAVARDDHAAFLALPFTYFEHHLLRGAVCAMCRVSEQEHVRLFYDYVGYIDDWEACDLTACRYDRTSESYYAAMRALTGDEREFAVRFGIVALMHNFAKRAEYAARLCADMRALTHEGYYVKMAAGWLLSVVYLADKKPVEEFLLDADADLDTRLKAISKLIDSFRVNEEDKKKLRELRKTIKR</sequence>
<accession>A0A9D1SK27</accession>
<name>A0A9D1SK27_9FIRM</name>
<proteinExistence type="predicted"/>
<protein>
    <submittedName>
        <fullName evidence="1">DNA alkylation repair protein</fullName>
    </submittedName>
</protein>
<dbReference type="Pfam" id="PF08713">
    <property type="entry name" value="DNA_alkylation"/>
    <property type="match status" value="1"/>
</dbReference>
<dbReference type="PANTHER" id="PTHR34070">
    <property type="entry name" value="ARMADILLO-TYPE FOLD"/>
    <property type="match status" value="1"/>
</dbReference>
<dbReference type="Gene3D" id="1.25.10.90">
    <property type="match status" value="1"/>
</dbReference>